<feature type="transmembrane region" description="Helical" evidence="12">
    <location>
        <begin position="295"/>
        <end position="316"/>
    </location>
</feature>
<dbReference type="EMBL" id="SGPL01000456">
    <property type="protein sequence ID" value="THH12498.1"/>
    <property type="molecule type" value="Genomic_DNA"/>
</dbReference>
<dbReference type="Pfam" id="PF04188">
    <property type="entry name" value="Mannosyl_trans2"/>
    <property type="match status" value="2"/>
</dbReference>
<dbReference type="GO" id="GO:0006506">
    <property type="term" value="P:GPI anchor biosynthetic process"/>
    <property type="evidence" value="ECO:0007669"/>
    <property type="project" value="UniProtKB-UniPathway"/>
</dbReference>
<accession>A0A4S4LM03</accession>
<evidence type="ECO:0000313" key="13">
    <source>
        <dbReference type="EMBL" id="THH12498.1"/>
    </source>
</evidence>
<dbReference type="UniPathway" id="UPA00196"/>
<evidence type="ECO:0000256" key="2">
    <source>
        <dbReference type="ARBA" id="ARBA00004687"/>
    </source>
</evidence>
<keyword evidence="6 12" id="KW-0328">Glycosyltransferase</keyword>
<name>A0A4S4LM03_9AGAM</name>
<evidence type="ECO:0000256" key="9">
    <source>
        <dbReference type="ARBA" id="ARBA00022824"/>
    </source>
</evidence>
<keyword evidence="10 12" id="KW-1133">Transmembrane helix</keyword>
<evidence type="ECO:0000256" key="8">
    <source>
        <dbReference type="ARBA" id="ARBA00022692"/>
    </source>
</evidence>
<evidence type="ECO:0000313" key="14">
    <source>
        <dbReference type="Proteomes" id="UP000310158"/>
    </source>
</evidence>
<evidence type="ECO:0000256" key="3">
    <source>
        <dbReference type="ARBA" id="ARBA00008698"/>
    </source>
</evidence>
<dbReference type="AlphaFoldDB" id="A0A4S4LM03"/>
<evidence type="ECO:0000256" key="6">
    <source>
        <dbReference type="ARBA" id="ARBA00022676"/>
    </source>
</evidence>
<comment type="caution">
    <text evidence="13">The sequence shown here is derived from an EMBL/GenBank/DDBJ whole genome shotgun (WGS) entry which is preliminary data.</text>
</comment>
<evidence type="ECO:0000256" key="4">
    <source>
        <dbReference type="ARBA" id="ARBA00013795"/>
    </source>
</evidence>
<evidence type="ECO:0000256" key="12">
    <source>
        <dbReference type="RuleBase" id="RU363112"/>
    </source>
</evidence>
<dbReference type="Proteomes" id="UP000310158">
    <property type="component" value="Unassembled WGS sequence"/>
</dbReference>
<evidence type="ECO:0000256" key="7">
    <source>
        <dbReference type="ARBA" id="ARBA00022679"/>
    </source>
</evidence>
<evidence type="ECO:0000256" key="11">
    <source>
        <dbReference type="ARBA" id="ARBA00023136"/>
    </source>
</evidence>
<protein>
    <recommendedName>
        <fullName evidence="4 12">GPI mannosyltransferase 2</fullName>
        <ecNumber evidence="12">2.4.1.-</ecNumber>
    </recommendedName>
</protein>
<dbReference type="GO" id="GO:0004376">
    <property type="term" value="F:GPI mannosyltransferase activity"/>
    <property type="evidence" value="ECO:0007669"/>
    <property type="project" value="InterPro"/>
</dbReference>
<comment type="subcellular location">
    <subcellularLocation>
        <location evidence="1 12">Endoplasmic reticulum membrane</location>
        <topology evidence="1 12">Multi-pass membrane protein</topology>
    </subcellularLocation>
</comment>
<feature type="transmembrane region" description="Helical" evidence="12">
    <location>
        <begin position="153"/>
        <end position="182"/>
    </location>
</feature>
<keyword evidence="7 12" id="KW-0808">Transferase</keyword>
<dbReference type="InterPro" id="IPR007315">
    <property type="entry name" value="PIG-V/Gpi18"/>
</dbReference>
<keyword evidence="11 12" id="KW-0472">Membrane</keyword>
<comment type="function">
    <text evidence="12">Mannosyltransferase involved in glycosylphosphatidylinositol-anchor biosynthesis.</text>
</comment>
<evidence type="ECO:0000256" key="5">
    <source>
        <dbReference type="ARBA" id="ARBA00022502"/>
    </source>
</evidence>
<proteinExistence type="inferred from homology"/>
<comment type="pathway">
    <text evidence="2 12">Glycolipid biosynthesis; glycosylphosphatidylinositol-anchor biosynthesis.</text>
</comment>
<dbReference type="GO" id="GO:0005789">
    <property type="term" value="C:endoplasmic reticulum membrane"/>
    <property type="evidence" value="ECO:0007669"/>
    <property type="project" value="UniProtKB-SubCell"/>
</dbReference>
<reference evidence="13 14" key="1">
    <citation type="submission" date="2019-02" db="EMBL/GenBank/DDBJ databases">
        <title>Genome sequencing of the rare red list fungi Bondarzewia mesenterica.</title>
        <authorList>
            <person name="Buettner E."/>
            <person name="Kellner H."/>
        </authorList>
    </citation>
    <scope>NUCLEOTIDE SEQUENCE [LARGE SCALE GENOMIC DNA]</scope>
    <source>
        <strain evidence="13 14">DSM 108281</strain>
    </source>
</reference>
<dbReference type="PANTHER" id="PTHR12468">
    <property type="entry name" value="GPI MANNOSYLTRANSFERASE 2"/>
    <property type="match status" value="1"/>
</dbReference>
<evidence type="ECO:0000256" key="1">
    <source>
        <dbReference type="ARBA" id="ARBA00004477"/>
    </source>
</evidence>
<keyword evidence="5 12" id="KW-0337">GPI-anchor biosynthesis</keyword>
<dbReference type="EC" id="2.4.1.-" evidence="12"/>
<dbReference type="OrthoDB" id="10252502at2759"/>
<feature type="transmembrane region" description="Helical" evidence="12">
    <location>
        <begin position="348"/>
        <end position="371"/>
    </location>
</feature>
<feature type="transmembrane region" description="Helical" evidence="12">
    <location>
        <begin position="323"/>
        <end position="342"/>
    </location>
</feature>
<feature type="transmembrane region" description="Helical" evidence="12">
    <location>
        <begin position="80"/>
        <end position="98"/>
    </location>
</feature>
<keyword evidence="8 12" id="KW-0812">Transmembrane</keyword>
<keyword evidence="9 12" id="KW-0256">Endoplasmic reticulum</keyword>
<gene>
    <name evidence="13" type="ORF">EW146_g7639</name>
</gene>
<comment type="similarity">
    <text evidence="3 12">Belongs to the PIGV family.</text>
</comment>
<feature type="transmembrane region" description="Helical" evidence="12">
    <location>
        <begin position="12"/>
        <end position="34"/>
    </location>
</feature>
<sequence length="374" mass="41879">MERWFSAANPQNHLRLLTLCAIASRAVTVSLLWLNDPISPLTSSLLRWDAFHFAQIAKEGYVYEQQWAFLPEGPPGWIDILQGGGLAALVCDSTLTLYRLSLLHLQSPSLALIASLLSLLPSSPAILHFAGYSEPFFTFLSYKGMLSCARQQWFSAACYFMLASIFRSNGILLGGFLLYGLIVQSFLRGKIPSRFAPFIFHQYTAYYIFCNPCEPNVIPPSWCTKKIPSIYTHVQSHYWNVGFLRYWTISQSPNILLASPVLALLFTFSITHLINAVPPLFHASKLGVIVPSSPFFTESLIPHAIHAIVLSSALLFASHTQIALRLAASMPITYWAAAWLITERPWWGRMWIAWSVVWGAAISVVLWAVFLPPA</sequence>
<feature type="transmembrane region" description="Helical" evidence="12">
    <location>
        <begin position="255"/>
        <end position="275"/>
    </location>
</feature>
<dbReference type="GO" id="GO:0000009">
    <property type="term" value="F:alpha-1,6-mannosyltransferase activity"/>
    <property type="evidence" value="ECO:0007669"/>
    <property type="project" value="InterPro"/>
</dbReference>
<organism evidence="13 14">
    <name type="scientific">Bondarzewia mesenterica</name>
    <dbReference type="NCBI Taxonomy" id="1095465"/>
    <lineage>
        <taxon>Eukaryota</taxon>
        <taxon>Fungi</taxon>
        <taxon>Dikarya</taxon>
        <taxon>Basidiomycota</taxon>
        <taxon>Agaricomycotina</taxon>
        <taxon>Agaricomycetes</taxon>
        <taxon>Russulales</taxon>
        <taxon>Bondarzewiaceae</taxon>
        <taxon>Bondarzewia</taxon>
    </lineage>
</organism>
<evidence type="ECO:0000256" key="10">
    <source>
        <dbReference type="ARBA" id="ARBA00022989"/>
    </source>
</evidence>
<dbReference type="PANTHER" id="PTHR12468:SF2">
    <property type="entry name" value="GPI MANNOSYLTRANSFERASE 2"/>
    <property type="match status" value="1"/>
</dbReference>
<dbReference type="GO" id="GO:0031501">
    <property type="term" value="C:mannosyltransferase complex"/>
    <property type="evidence" value="ECO:0007669"/>
    <property type="project" value="TreeGrafter"/>
</dbReference>
<feature type="transmembrane region" description="Helical" evidence="12">
    <location>
        <begin position="110"/>
        <end position="133"/>
    </location>
</feature>
<keyword evidence="14" id="KW-1185">Reference proteome</keyword>